<evidence type="ECO:0000256" key="1">
    <source>
        <dbReference type="ARBA" id="ARBA00004259"/>
    </source>
</evidence>
<keyword evidence="5" id="KW-0879">Wnt signaling pathway</keyword>
<dbReference type="AlphaFoldDB" id="A0A8C5L3N3"/>
<sequence>MVAPRGTMSDSESSNGSSSEGDEEELARCREAARPAWDFEPPSRPAEKPKADATSNQLPTSQPSLRRKVDQHDHDGNELQTTPEFRAHVAKKLGALLDSSITISEAVKEPRKAEAQKAASEDDGFRLFFTSVPGDPKEEASPQTRQKRRPPSSSEDSEEEWQRCREAAVSASDILQESAIHSPGMVEKETKEKKKKLKKKAKKVATTDLAEATAPRQEKETGKVNGDRVSLGTKKKKRKKKIKQASEASQCPQTETAVPAN</sequence>
<feature type="compositionally biased region" description="Basic residues" evidence="7">
    <location>
        <begin position="193"/>
        <end position="203"/>
    </location>
</feature>
<gene>
    <name evidence="8" type="primary">C13H12orf43</name>
</gene>
<evidence type="ECO:0000313" key="8">
    <source>
        <dbReference type="Ensembl" id="ENSJJAP00000017240.1"/>
    </source>
</evidence>
<keyword evidence="6" id="KW-0539">Nucleus</keyword>
<feature type="compositionally biased region" description="Basic and acidic residues" evidence="7">
    <location>
        <begin position="106"/>
        <end position="125"/>
    </location>
</feature>
<dbReference type="PANTHER" id="PTHR14482:SF0">
    <property type="entry name" value="PROTEIN CUSTOS"/>
    <property type="match status" value="1"/>
</dbReference>
<reference evidence="8" key="1">
    <citation type="submission" date="2025-08" db="UniProtKB">
        <authorList>
            <consortium name="Ensembl"/>
        </authorList>
    </citation>
    <scope>IDENTIFICATION</scope>
</reference>
<dbReference type="OMA" id="WDCTALA"/>
<feature type="compositionally biased region" description="Basic and acidic residues" evidence="7">
    <location>
        <begin position="216"/>
        <end position="226"/>
    </location>
</feature>
<dbReference type="GO" id="GO:0060061">
    <property type="term" value="P:Spemann organizer formation"/>
    <property type="evidence" value="ECO:0007669"/>
    <property type="project" value="TreeGrafter"/>
</dbReference>
<dbReference type="GeneTree" id="ENSGT00390000010771"/>
<evidence type="ECO:0000256" key="7">
    <source>
        <dbReference type="SAM" id="MobiDB-lite"/>
    </source>
</evidence>
<feature type="compositionally biased region" description="Polar residues" evidence="7">
    <location>
        <begin position="246"/>
        <end position="261"/>
    </location>
</feature>
<feature type="compositionally biased region" description="Basic residues" evidence="7">
    <location>
        <begin position="233"/>
        <end position="243"/>
    </location>
</feature>
<comment type="subcellular location">
    <subcellularLocation>
        <location evidence="1">Nucleus envelope</location>
    </subcellularLocation>
</comment>
<evidence type="ECO:0000256" key="3">
    <source>
        <dbReference type="ARBA" id="ARBA00013465"/>
    </source>
</evidence>
<dbReference type="GO" id="GO:0016055">
    <property type="term" value="P:Wnt signaling pathway"/>
    <property type="evidence" value="ECO:0007669"/>
    <property type="project" value="UniProtKB-KW"/>
</dbReference>
<feature type="region of interest" description="Disordered" evidence="7">
    <location>
        <begin position="104"/>
        <end position="261"/>
    </location>
</feature>
<evidence type="ECO:0000313" key="9">
    <source>
        <dbReference type="Proteomes" id="UP000694385"/>
    </source>
</evidence>
<accession>A0A8C5L3N3</accession>
<feature type="region of interest" description="Disordered" evidence="7">
    <location>
        <begin position="1"/>
        <end position="84"/>
    </location>
</feature>
<keyword evidence="9" id="KW-1185">Reference proteome</keyword>
<dbReference type="GO" id="GO:0005635">
    <property type="term" value="C:nuclear envelope"/>
    <property type="evidence" value="ECO:0007669"/>
    <property type="project" value="UniProtKB-SubCell"/>
</dbReference>
<evidence type="ECO:0000256" key="4">
    <source>
        <dbReference type="ARBA" id="ARBA00022473"/>
    </source>
</evidence>
<dbReference type="Pfam" id="PF23999">
    <property type="entry name" value="CUSTOS"/>
    <property type="match status" value="1"/>
</dbReference>
<dbReference type="Proteomes" id="UP000694385">
    <property type="component" value="Unassembled WGS sequence"/>
</dbReference>
<comment type="similarity">
    <text evidence="2">Belongs to the CUSTOS family.</text>
</comment>
<protein>
    <recommendedName>
        <fullName evidence="3">Protein CUSTOS</fullName>
    </recommendedName>
</protein>
<feature type="compositionally biased region" description="Low complexity" evidence="7">
    <location>
        <begin position="9"/>
        <end position="19"/>
    </location>
</feature>
<dbReference type="Ensembl" id="ENSJJAT00000023758.1">
    <property type="protein sequence ID" value="ENSJJAP00000017240.1"/>
    <property type="gene ID" value="ENSJJAG00000018859.1"/>
</dbReference>
<dbReference type="GO" id="GO:0030178">
    <property type="term" value="P:negative regulation of Wnt signaling pathway"/>
    <property type="evidence" value="ECO:0007669"/>
    <property type="project" value="TreeGrafter"/>
</dbReference>
<dbReference type="PANTHER" id="PTHR14482">
    <property type="entry name" value="CHROMOSOME 12 ORF 43 HOMOLOG"/>
    <property type="match status" value="1"/>
</dbReference>
<feature type="compositionally biased region" description="Basic and acidic residues" evidence="7">
    <location>
        <begin position="67"/>
        <end position="77"/>
    </location>
</feature>
<reference evidence="8" key="2">
    <citation type="submission" date="2025-09" db="UniProtKB">
        <authorList>
            <consortium name="Ensembl"/>
        </authorList>
    </citation>
    <scope>IDENTIFICATION</scope>
</reference>
<evidence type="ECO:0000256" key="2">
    <source>
        <dbReference type="ARBA" id="ARBA00008632"/>
    </source>
</evidence>
<proteinExistence type="inferred from homology"/>
<keyword evidence="4" id="KW-0217">Developmental protein</keyword>
<name>A0A8C5L3N3_JACJA</name>
<dbReference type="InterPro" id="IPR026694">
    <property type="entry name" value="CUSTOS"/>
</dbReference>
<evidence type="ECO:0000256" key="6">
    <source>
        <dbReference type="ARBA" id="ARBA00023242"/>
    </source>
</evidence>
<evidence type="ECO:0000256" key="5">
    <source>
        <dbReference type="ARBA" id="ARBA00022687"/>
    </source>
</evidence>
<feature type="compositionally biased region" description="Polar residues" evidence="7">
    <location>
        <begin position="53"/>
        <end position="64"/>
    </location>
</feature>
<organism evidence="8 9">
    <name type="scientific">Jaculus jaculus</name>
    <name type="common">Lesser Egyptian jerboa</name>
    <dbReference type="NCBI Taxonomy" id="51337"/>
    <lineage>
        <taxon>Eukaryota</taxon>
        <taxon>Metazoa</taxon>
        <taxon>Chordata</taxon>
        <taxon>Craniata</taxon>
        <taxon>Vertebrata</taxon>
        <taxon>Euteleostomi</taxon>
        <taxon>Mammalia</taxon>
        <taxon>Eutheria</taxon>
        <taxon>Euarchontoglires</taxon>
        <taxon>Glires</taxon>
        <taxon>Rodentia</taxon>
        <taxon>Myomorpha</taxon>
        <taxon>Dipodoidea</taxon>
        <taxon>Dipodidae</taxon>
        <taxon>Dipodinae</taxon>
        <taxon>Jaculus</taxon>
    </lineage>
</organism>